<evidence type="ECO:0000256" key="6">
    <source>
        <dbReference type="ARBA" id="ARBA00023136"/>
    </source>
</evidence>
<dbReference type="PANTHER" id="PTHR16433">
    <property type="entry name" value="DOLICHOL-PHOSPHATE MANNOSYLTRANSFERASE SUBUNIT 3"/>
    <property type="match status" value="1"/>
</dbReference>
<keyword evidence="9" id="KW-1185">Reference proteome</keyword>
<evidence type="ECO:0000313" key="8">
    <source>
        <dbReference type="EMBL" id="RKP23634.1"/>
    </source>
</evidence>
<evidence type="ECO:0000256" key="7">
    <source>
        <dbReference type="RuleBase" id="RU365085"/>
    </source>
</evidence>
<dbReference type="AlphaFoldDB" id="A0A4P9YUW0"/>
<proteinExistence type="inferred from homology"/>
<evidence type="ECO:0000256" key="1">
    <source>
        <dbReference type="ARBA" id="ARBA00004477"/>
    </source>
</evidence>
<dbReference type="GO" id="GO:0006506">
    <property type="term" value="P:GPI anchor biosynthetic process"/>
    <property type="evidence" value="ECO:0007669"/>
    <property type="project" value="TreeGrafter"/>
</dbReference>
<dbReference type="EMBL" id="KZ990807">
    <property type="protein sequence ID" value="RKP23634.1"/>
    <property type="molecule type" value="Genomic_DNA"/>
</dbReference>
<dbReference type="InterPro" id="IPR013174">
    <property type="entry name" value="DPM3"/>
</dbReference>
<evidence type="ECO:0000256" key="2">
    <source>
        <dbReference type="ARBA" id="ARBA00010430"/>
    </source>
</evidence>
<name>A0A4P9YUW0_9FUNG</name>
<keyword evidence="8" id="KW-0328">Glycosyltransferase</keyword>
<comment type="subcellular location">
    <subcellularLocation>
        <location evidence="1 7">Endoplasmic reticulum membrane</location>
        <topology evidence="1 7">Multi-pass membrane protein</topology>
    </subcellularLocation>
</comment>
<comment type="caution">
    <text evidence="7">Lacks conserved residue(s) required for the propagation of feature annotation.</text>
</comment>
<keyword evidence="3 7" id="KW-0812">Transmembrane</keyword>
<evidence type="ECO:0000256" key="3">
    <source>
        <dbReference type="ARBA" id="ARBA00022692"/>
    </source>
</evidence>
<comment type="subunit">
    <text evidence="7">Component of the dolichol-phosphate mannose (DPM) synthase complex.</text>
</comment>
<dbReference type="Proteomes" id="UP000278143">
    <property type="component" value="Unassembled WGS sequence"/>
</dbReference>
<keyword evidence="4 7" id="KW-0256">Endoplasmic reticulum</keyword>
<keyword evidence="6 7" id="KW-0472">Membrane</keyword>
<comment type="function">
    <text evidence="7">Stabilizer subunit of the dolichol-phosphate mannose (DPM) synthase complex; tethers catalytic subunit to the ER.</text>
</comment>
<evidence type="ECO:0000256" key="5">
    <source>
        <dbReference type="ARBA" id="ARBA00022989"/>
    </source>
</evidence>
<gene>
    <name evidence="8" type="ORF">SYNPS1DRAFT_24297</name>
</gene>
<reference evidence="9" key="1">
    <citation type="journal article" date="2018" name="Nat. Microbiol.">
        <title>Leveraging single-cell genomics to expand the fungal tree of life.</title>
        <authorList>
            <person name="Ahrendt S.R."/>
            <person name="Quandt C.A."/>
            <person name="Ciobanu D."/>
            <person name="Clum A."/>
            <person name="Salamov A."/>
            <person name="Andreopoulos B."/>
            <person name="Cheng J.F."/>
            <person name="Woyke T."/>
            <person name="Pelin A."/>
            <person name="Henrissat B."/>
            <person name="Reynolds N.K."/>
            <person name="Benny G.L."/>
            <person name="Smith M.E."/>
            <person name="James T.Y."/>
            <person name="Grigoriev I.V."/>
        </authorList>
    </citation>
    <scope>NUCLEOTIDE SEQUENCE [LARGE SCALE GENOMIC DNA]</scope>
    <source>
        <strain evidence="9">Benny S71-1</strain>
    </source>
</reference>
<evidence type="ECO:0000256" key="4">
    <source>
        <dbReference type="ARBA" id="ARBA00022824"/>
    </source>
</evidence>
<evidence type="ECO:0000313" key="9">
    <source>
        <dbReference type="Proteomes" id="UP000278143"/>
    </source>
</evidence>
<dbReference type="Pfam" id="PF08285">
    <property type="entry name" value="DPM3"/>
    <property type="match status" value="1"/>
</dbReference>
<accession>A0A4P9YUW0</accession>
<keyword evidence="5 7" id="KW-1133">Transmembrane helix</keyword>
<dbReference type="PANTHER" id="PTHR16433:SF0">
    <property type="entry name" value="DOLICHOL-PHOSPHATE MANNOSYLTRANSFERASE SUBUNIT 3"/>
    <property type="match status" value="1"/>
</dbReference>
<comment type="pathway">
    <text evidence="7">Protein modification; protein glycosylation.</text>
</comment>
<feature type="transmembrane region" description="Helical" evidence="7">
    <location>
        <begin position="34"/>
        <end position="53"/>
    </location>
</feature>
<sequence length="92" mass="9980">MTKASETLTGLVLGLSLWASLFYAKLPVDQAIQAQIVPCLPLVALVWFGAYSLGSVGWSLMTFPECSGAYEELMDEIAQAKAELRGKVDLQQ</sequence>
<organism evidence="8 9">
    <name type="scientific">Syncephalis pseudoplumigaleata</name>
    <dbReference type="NCBI Taxonomy" id="1712513"/>
    <lineage>
        <taxon>Eukaryota</taxon>
        <taxon>Fungi</taxon>
        <taxon>Fungi incertae sedis</taxon>
        <taxon>Zoopagomycota</taxon>
        <taxon>Zoopagomycotina</taxon>
        <taxon>Zoopagomycetes</taxon>
        <taxon>Zoopagales</taxon>
        <taxon>Piptocephalidaceae</taxon>
        <taxon>Syncephalis</taxon>
    </lineage>
</organism>
<dbReference type="GO" id="GO:0016757">
    <property type="term" value="F:glycosyltransferase activity"/>
    <property type="evidence" value="ECO:0007669"/>
    <property type="project" value="UniProtKB-KW"/>
</dbReference>
<dbReference type="UniPathway" id="UPA00378"/>
<dbReference type="GO" id="GO:0033185">
    <property type="term" value="C:dolichol-phosphate-mannose synthase complex"/>
    <property type="evidence" value="ECO:0007669"/>
    <property type="project" value="TreeGrafter"/>
</dbReference>
<keyword evidence="8" id="KW-0808">Transferase</keyword>
<dbReference type="GO" id="GO:0005789">
    <property type="term" value="C:endoplasmic reticulum membrane"/>
    <property type="evidence" value="ECO:0007669"/>
    <property type="project" value="UniProtKB-SubCell"/>
</dbReference>
<dbReference type="OrthoDB" id="2014333at2759"/>
<comment type="similarity">
    <text evidence="2 7">Belongs to the DPM3 family.</text>
</comment>
<protein>
    <recommendedName>
        <fullName evidence="7">Dolichol-phosphate mannosyltransferase subunit 3</fullName>
    </recommendedName>
</protein>